<evidence type="ECO:0000256" key="7">
    <source>
        <dbReference type="SAM" id="MobiDB-lite"/>
    </source>
</evidence>
<keyword evidence="3" id="KW-0805">Transcription regulation</keyword>
<evidence type="ECO:0000256" key="6">
    <source>
        <dbReference type="ARBA" id="ARBA00023242"/>
    </source>
</evidence>
<dbReference type="SUPFAM" id="SSF57701">
    <property type="entry name" value="Zn2/Cys6 DNA-binding domain"/>
    <property type="match status" value="1"/>
</dbReference>
<evidence type="ECO:0000256" key="3">
    <source>
        <dbReference type="ARBA" id="ARBA00023015"/>
    </source>
</evidence>
<protein>
    <submittedName>
        <fullName evidence="9">Transcriptional regulatory protein</fullName>
    </submittedName>
</protein>
<keyword evidence="10" id="KW-1185">Reference proteome</keyword>
<proteinExistence type="predicted"/>
<sequence length="583" mass="65018">MENPMPSLPSAEDEQALAESLEPPGFRRRRVRKACEPCRQRKVKCDGAKPCKVCVGYEYECYFLSSSSKKPGVTESPTVNTKPPEIKIKRKCAALEERVESKRKVYLISDEAYPSSPVTTSFTRVDSAIAFPRSLGSSLNLNVPSKLTAFAWNAGTRSEIAVPERARLFDYIALKDVDKFSKIYFDVVHPIFEVLDRPSFEQRKSHCWSSQVIDPGFEAVVCGVVSLGSLFSSSGAFAYESELVEHGRLTLDSTFAHARVLLSVDFVAGWIMRALYLRTTAKPHLSWTASNMAMHTAESIGLHQEISDVKTTSQQPRIVSEAEKELRRKIFWTAATLNRHFACQLGRTLISLHNVGCRFPASSSSDANTSFIELTRMVPLDGGTPSALSRDILVEALTKISAVSDLAPPVVLMRADMCFCIYRRLRYMNSRLSPQEVELILSIIRKALETAKLLASDRQPWWFVTGVPFHNVCILLALNTAESLSLLPEAMSTLTFIMTIFDTPDIKEAFQTVSCLLRGAEARKKNELNSIQQSLAIQSTIPTIEPQLESCELVDFPPFEWSADSDLVWFDGLGVDIFGPMVM</sequence>
<dbReference type="PANTHER" id="PTHR31779:SF4">
    <property type="entry name" value="2-NITROPROPANE DIOXYGENASE FAMILY, PUTATIVE (AFU_ORTHOLOGUE AFUA_2G17430)-RELATED"/>
    <property type="match status" value="1"/>
</dbReference>
<dbReference type="InterPro" id="IPR001138">
    <property type="entry name" value="Zn2Cys6_DnaBD"/>
</dbReference>
<keyword evidence="2" id="KW-0862">Zinc</keyword>
<dbReference type="CDD" id="cd12148">
    <property type="entry name" value="fungal_TF_MHR"/>
    <property type="match status" value="1"/>
</dbReference>
<dbReference type="InterPro" id="IPR036864">
    <property type="entry name" value="Zn2-C6_fun-type_DNA-bd_sf"/>
</dbReference>
<dbReference type="Pfam" id="PF00172">
    <property type="entry name" value="Zn_clus"/>
    <property type="match status" value="1"/>
</dbReference>
<keyword evidence="5" id="KW-0804">Transcription</keyword>
<keyword evidence="1" id="KW-0479">Metal-binding</keyword>
<dbReference type="PROSITE" id="PS00463">
    <property type="entry name" value="ZN2_CY6_FUNGAL_1"/>
    <property type="match status" value="1"/>
</dbReference>
<dbReference type="SMART" id="SM00066">
    <property type="entry name" value="GAL4"/>
    <property type="match status" value="1"/>
</dbReference>
<name>A0ABR4PHC7_9HELO</name>
<evidence type="ECO:0000259" key="8">
    <source>
        <dbReference type="PROSITE" id="PS50048"/>
    </source>
</evidence>
<evidence type="ECO:0000256" key="1">
    <source>
        <dbReference type="ARBA" id="ARBA00022723"/>
    </source>
</evidence>
<gene>
    <name evidence="9" type="ORF">PVAG01_06855</name>
</gene>
<dbReference type="InterPro" id="IPR052478">
    <property type="entry name" value="Metabolite_Synth_Reg"/>
</dbReference>
<accession>A0ABR4PHC7</accession>
<evidence type="ECO:0000256" key="4">
    <source>
        <dbReference type="ARBA" id="ARBA00023125"/>
    </source>
</evidence>
<dbReference type="Proteomes" id="UP001629113">
    <property type="component" value="Unassembled WGS sequence"/>
</dbReference>
<evidence type="ECO:0000313" key="9">
    <source>
        <dbReference type="EMBL" id="KAL3422699.1"/>
    </source>
</evidence>
<dbReference type="InterPro" id="IPR007219">
    <property type="entry name" value="XnlR_reg_dom"/>
</dbReference>
<comment type="caution">
    <text evidence="9">The sequence shown here is derived from an EMBL/GenBank/DDBJ whole genome shotgun (WGS) entry which is preliminary data.</text>
</comment>
<dbReference type="CDD" id="cd00067">
    <property type="entry name" value="GAL4"/>
    <property type="match status" value="1"/>
</dbReference>
<evidence type="ECO:0000313" key="10">
    <source>
        <dbReference type="Proteomes" id="UP001629113"/>
    </source>
</evidence>
<feature type="domain" description="Zn(2)-C6 fungal-type" evidence="8">
    <location>
        <begin position="34"/>
        <end position="63"/>
    </location>
</feature>
<dbReference type="PANTHER" id="PTHR31779">
    <property type="entry name" value="2-NITROPROPANE DIOXYGENASE FAMILY, PUTATIVE (AFU_ORTHOLOGUE AFUA_2G17430)-RELATED"/>
    <property type="match status" value="1"/>
</dbReference>
<feature type="region of interest" description="Disordered" evidence="7">
    <location>
        <begin position="1"/>
        <end position="25"/>
    </location>
</feature>
<evidence type="ECO:0000256" key="2">
    <source>
        <dbReference type="ARBA" id="ARBA00022833"/>
    </source>
</evidence>
<evidence type="ECO:0000256" key="5">
    <source>
        <dbReference type="ARBA" id="ARBA00023163"/>
    </source>
</evidence>
<keyword evidence="4" id="KW-0238">DNA-binding</keyword>
<dbReference type="Pfam" id="PF04082">
    <property type="entry name" value="Fungal_trans"/>
    <property type="match status" value="1"/>
</dbReference>
<dbReference type="SMART" id="SM00906">
    <property type="entry name" value="Fungal_trans"/>
    <property type="match status" value="1"/>
</dbReference>
<dbReference type="Gene3D" id="4.10.240.10">
    <property type="entry name" value="Zn(2)-C6 fungal-type DNA-binding domain"/>
    <property type="match status" value="1"/>
</dbReference>
<dbReference type="PROSITE" id="PS50048">
    <property type="entry name" value="ZN2_CY6_FUNGAL_2"/>
    <property type="match status" value="1"/>
</dbReference>
<dbReference type="EMBL" id="JBFCZG010000005">
    <property type="protein sequence ID" value="KAL3422699.1"/>
    <property type="molecule type" value="Genomic_DNA"/>
</dbReference>
<organism evidence="9 10">
    <name type="scientific">Phlyctema vagabunda</name>
    <dbReference type="NCBI Taxonomy" id="108571"/>
    <lineage>
        <taxon>Eukaryota</taxon>
        <taxon>Fungi</taxon>
        <taxon>Dikarya</taxon>
        <taxon>Ascomycota</taxon>
        <taxon>Pezizomycotina</taxon>
        <taxon>Leotiomycetes</taxon>
        <taxon>Helotiales</taxon>
        <taxon>Dermateaceae</taxon>
        <taxon>Phlyctema</taxon>
    </lineage>
</organism>
<keyword evidence="6" id="KW-0539">Nucleus</keyword>
<reference evidence="9 10" key="1">
    <citation type="submission" date="2024-06" db="EMBL/GenBank/DDBJ databases">
        <title>Complete genome of Phlyctema vagabunda strain 19-DSS-EL-015.</title>
        <authorList>
            <person name="Fiorenzani C."/>
        </authorList>
    </citation>
    <scope>NUCLEOTIDE SEQUENCE [LARGE SCALE GENOMIC DNA]</scope>
    <source>
        <strain evidence="9 10">19-DSS-EL-015</strain>
    </source>
</reference>